<dbReference type="EMBL" id="KI912109">
    <property type="protein sequence ID" value="ETS86570.1"/>
    <property type="molecule type" value="Genomic_DNA"/>
</dbReference>
<evidence type="ECO:0000313" key="2">
    <source>
        <dbReference type="EMBL" id="ETS86570.1"/>
    </source>
</evidence>
<keyword evidence="3" id="KW-1185">Reference proteome</keyword>
<dbReference type="OrthoDB" id="9991317at2759"/>
<sequence length="149" mass="16951">MDGPLTSCKPFLAYLSACSTGQVRHDELVDEGIHPTGACQLAGFQHVIDTLWEVNDKSCVEVKMTTYQWIQNHAMTDAAVSEGLHRACRELRGRWMTENSSRAALRRRECEPIVGRQSRSIQDNMREARDVEADDDVPLYWVPYVHFGI</sequence>
<accession>W3XKP3</accession>
<evidence type="ECO:0000313" key="3">
    <source>
        <dbReference type="Proteomes" id="UP000030651"/>
    </source>
</evidence>
<evidence type="ECO:0000259" key="1">
    <source>
        <dbReference type="Pfam" id="PF12770"/>
    </source>
</evidence>
<proteinExistence type="predicted"/>
<dbReference type="STRING" id="1229662.W3XKP3"/>
<dbReference type="KEGG" id="pfy:PFICI_00398"/>
<protein>
    <recommendedName>
        <fullName evidence="1">CHAT domain-containing protein</fullName>
    </recommendedName>
</protein>
<name>W3XKP3_PESFW</name>
<dbReference type="Proteomes" id="UP000030651">
    <property type="component" value="Unassembled WGS sequence"/>
</dbReference>
<dbReference type="GeneID" id="19265411"/>
<dbReference type="InterPro" id="IPR024983">
    <property type="entry name" value="CHAT_dom"/>
</dbReference>
<dbReference type="InParanoid" id="W3XKP3"/>
<organism evidence="2 3">
    <name type="scientific">Pestalotiopsis fici (strain W106-1 / CGMCC3.15140)</name>
    <dbReference type="NCBI Taxonomy" id="1229662"/>
    <lineage>
        <taxon>Eukaryota</taxon>
        <taxon>Fungi</taxon>
        <taxon>Dikarya</taxon>
        <taxon>Ascomycota</taxon>
        <taxon>Pezizomycotina</taxon>
        <taxon>Sordariomycetes</taxon>
        <taxon>Xylariomycetidae</taxon>
        <taxon>Amphisphaeriales</taxon>
        <taxon>Sporocadaceae</taxon>
        <taxon>Pestalotiopsis</taxon>
    </lineage>
</organism>
<dbReference type="OMA" id="RECEPIV"/>
<dbReference type="RefSeq" id="XP_007827170.1">
    <property type="nucleotide sequence ID" value="XM_007828979.1"/>
</dbReference>
<dbReference type="Pfam" id="PF12770">
    <property type="entry name" value="CHAT"/>
    <property type="match status" value="1"/>
</dbReference>
<gene>
    <name evidence="2" type="ORF">PFICI_00398</name>
</gene>
<reference evidence="3" key="1">
    <citation type="journal article" date="2015" name="BMC Genomics">
        <title>Genomic and transcriptomic analysis of the endophytic fungus Pestalotiopsis fici reveals its lifestyle and high potential for synthesis of natural products.</title>
        <authorList>
            <person name="Wang X."/>
            <person name="Zhang X."/>
            <person name="Liu L."/>
            <person name="Xiang M."/>
            <person name="Wang W."/>
            <person name="Sun X."/>
            <person name="Che Y."/>
            <person name="Guo L."/>
            <person name="Liu G."/>
            <person name="Guo L."/>
            <person name="Wang C."/>
            <person name="Yin W.B."/>
            <person name="Stadler M."/>
            <person name="Zhang X."/>
            <person name="Liu X."/>
        </authorList>
    </citation>
    <scope>NUCLEOTIDE SEQUENCE [LARGE SCALE GENOMIC DNA]</scope>
    <source>
        <strain evidence="3">W106-1 / CGMCC3.15140</strain>
    </source>
</reference>
<dbReference type="HOGENOM" id="CLU_1750339_0_0_1"/>
<dbReference type="AlphaFoldDB" id="W3XKP3"/>
<dbReference type="eggNOG" id="KOG4626">
    <property type="taxonomic scope" value="Eukaryota"/>
</dbReference>
<feature type="domain" description="CHAT" evidence="1">
    <location>
        <begin position="12"/>
        <end position="148"/>
    </location>
</feature>